<evidence type="ECO:0000313" key="3">
    <source>
        <dbReference type="Proteomes" id="UP000294564"/>
    </source>
</evidence>
<protein>
    <recommendedName>
        <fullName evidence="4">Zinc ribbon family protein</fullName>
    </recommendedName>
</protein>
<dbReference type="EMBL" id="SLXM01000002">
    <property type="protein sequence ID" value="TCP26909.1"/>
    <property type="molecule type" value="Genomic_DNA"/>
</dbReference>
<keyword evidence="3" id="KW-1185">Reference proteome</keyword>
<dbReference type="AlphaFoldDB" id="A0A4R2NXG8"/>
<organism evidence="2 3">
    <name type="scientific">Tenacibaculum skagerrakense</name>
    <dbReference type="NCBI Taxonomy" id="186571"/>
    <lineage>
        <taxon>Bacteria</taxon>
        <taxon>Pseudomonadati</taxon>
        <taxon>Bacteroidota</taxon>
        <taxon>Flavobacteriia</taxon>
        <taxon>Flavobacteriales</taxon>
        <taxon>Flavobacteriaceae</taxon>
        <taxon>Tenacibaculum</taxon>
    </lineage>
</organism>
<evidence type="ECO:0008006" key="4">
    <source>
        <dbReference type="Google" id="ProtNLM"/>
    </source>
</evidence>
<gene>
    <name evidence="2" type="ORF">EV195_102251</name>
</gene>
<comment type="caution">
    <text evidence="2">The sequence shown here is derived from an EMBL/GenBank/DDBJ whole genome shotgun (WGS) entry which is preliminary data.</text>
</comment>
<evidence type="ECO:0000256" key="1">
    <source>
        <dbReference type="SAM" id="Phobius"/>
    </source>
</evidence>
<dbReference type="OrthoDB" id="766141at2"/>
<keyword evidence="1" id="KW-1133">Transmembrane helix</keyword>
<reference evidence="2 3" key="1">
    <citation type="submission" date="2019-03" db="EMBL/GenBank/DDBJ databases">
        <title>Genomic Encyclopedia of Type Strains, Phase IV (KMG-IV): sequencing the most valuable type-strain genomes for metagenomic binning, comparative biology and taxonomic classification.</title>
        <authorList>
            <person name="Goeker M."/>
        </authorList>
    </citation>
    <scope>NUCLEOTIDE SEQUENCE [LARGE SCALE GENOMIC DNA]</scope>
    <source>
        <strain evidence="2 3">DSM 14836</strain>
    </source>
</reference>
<accession>A0A4R2NXG8</accession>
<dbReference type="RefSeq" id="WP_132793766.1">
    <property type="nucleotide sequence ID" value="NZ_SLXM01000002.1"/>
</dbReference>
<keyword evidence="1" id="KW-0812">Transmembrane</keyword>
<keyword evidence="1" id="KW-0472">Membrane</keyword>
<evidence type="ECO:0000313" key="2">
    <source>
        <dbReference type="EMBL" id="TCP26909.1"/>
    </source>
</evidence>
<dbReference type="Proteomes" id="UP000294564">
    <property type="component" value="Unassembled WGS sequence"/>
</dbReference>
<name>A0A4R2NXG8_9FLAO</name>
<proteinExistence type="predicted"/>
<sequence length="199" mass="23049">MIFYGTKGAHLKSEKISGVKCSHCEQQTSYTASIFGRYAYLYWIPVFPLTKKGVAECDHCKVTLEPKEMNDQLRMKYDNVNRNVKTPITYWIGSLILAAIIAFGIYSVNQHEKDVVEYIKAPQAGDVVEYKPSDFYSTLKITRVENDSVYFAQNKFEIGKQSRIYKIDKTENYTEETYGISLADYQNMFDTKEFLDVDR</sequence>
<feature type="transmembrane region" description="Helical" evidence="1">
    <location>
        <begin position="88"/>
        <end position="108"/>
    </location>
</feature>